<evidence type="ECO:0000313" key="3">
    <source>
        <dbReference type="Proteomes" id="UP001642409"/>
    </source>
</evidence>
<proteinExistence type="predicted"/>
<evidence type="ECO:0000313" key="2">
    <source>
        <dbReference type="EMBL" id="CAL6111382.1"/>
    </source>
</evidence>
<reference evidence="1" key="1">
    <citation type="submission" date="2023-06" db="EMBL/GenBank/DDBJ databases">
        <authorList>
            <person name="Kurt Z."/>
        </authorList>
    </citation>
    <scope>NUCLEOTIDE SEQUENCE</scope>
</reference>
<dbReference type="AlphaFoldDB" id="A0AA86RSY9"/>
<evidence type="ECO:0000313" key="1">
    <source>
        <dbReference type="EMBL" id="CAI9971990.1"/>
    </source>
</evidence>
<gene>
    <name evidence="1" type="ORF">HINF_LOCUS59635</name>
    <name evidence="2" type="ORF">HINF_LOCUS76370</name>
</gene>
<dbReference type="EMBL" id="CAXDID020000706">
    <property type="protein sequence ID" value="CAL6111382.1"/>
    <property type="molecule type" value="Genomic_DNA"/>
</dbReference>
<keyword evidence="3" id="KW-1185">Reference proteome</keyword>
<sequence length="149" mass="17183">MNSKTMTNEFKNIIRDKVMNVMNFKKLQNIQIINSFDVRELIIDTCQNIIPKLKSSTIIKLTIIDYGIKCLNEMELPNIQALDLRDNNESAIDELSGPYLNIKDPSLSKYTNLNLNNILKLKQVTKLRLAILRPNQYPITNGILTFNRS</sequence>
<accession>A0AA86RSY9</accession>
<dbReference type="EMBL" id="CATOUU010001100">
    <property type="protein sequence ID" value="CAI9971990.1"/>
    <property type="molecule type" value="Genomic_DNA"/>
</dbReference>
<protein>
    <submittedName>
        <fullName evidence="2">Hypothetical_protein</fullName>
    </submittedName>
</protein>
<dbReference type="Proteomes" id="UP001642409">
    <property type="component" value="Unassembled WGS sequence"/>
</dbReference>
<name>A0AA86RSY9_9EUKA</name>
<reference evidence="2 3" key="2">
    <citation type="submission" date="2024-07" db="EMBL/GenBank/DDBJ databases">
        <authorList>
            <person name="Akdeniz Z."/>
        </authorList>
    </citation>
    <scope>NUCLEOTIDE SEQUENCE [LARGE SCALE GENOMIC DNA]</scope>
</reference>
<organism evidence="1">
    <name type="scientific">Hexamita inflata</name>
    <dbReference type="NCBI Taxonomy" id="28002"/>
    <lineage>
        <taxon>Eukaryota</taxon>
        <taxon>Metamonada</taxon>
        <taxon>Diplomonadida</taxon>
        <taxon>Hexamitidae</taxon>
        <taxon>Hexamitinae</taxon>
        <taxon>Hexamita</taxon>
    </lineage>
</organism>
<comment type="caution">
    <text evidence="1">The sequence shown here is derived from an EMBL/GenBank/DDBJ whole genome shotgun (WGS) entry which is preliminary data.</text>
</comment>